<dbReference type="RefSeq" id="WP_052473895.1">
    <property type="nucleotide sequence ID" value="NZ_JXRQ01000007.1"/>
</dbReference>
<keyword evidence="1" id="KW-0472">Membrane</keyword>
<dbReference type="EMBL" id="JXRQ01000007">
    <property type="protein sequence ID" value="KIL53580.1"/>
    <property type="molecule type" value="Genomic_DNA"/>
</dbReference>
<dbReference type="InterPro" id="IPR029787">
    <property type="entry name" value="Nucleotide_cyclase"/>
</dbReference>
<dbReference type="InterPro" id="IPR000160">
    <property type="entry name" value="GGDEF_dom"/>
</dbReference>
<keyword evidence="1" id="KW-1133">Transmembrane helix</keyword>
<dbReference type="PROSITE" id="PS50887">
    <property type="entry name" value="GGDEF"/>
    <property type="match status" value="1"/>
</dbReference>
<dbReference type="SUPFAM" id="SSF55073">
    <property type="entry name" value="Nucleotide cyclase"/>
    <property type="match status" value="1"/>
</dbReference>
<dbReference type="Pfam" id="PF00990">
    <property type="entry name" value="GGDEF"/>
    <property type="match status" value="1"/>
</dbReference>
<dbReference type="CDD" id="cd01949">
    <property type="entry name" value="GGDEF"/>
    <property type="match status" value="1"/>
</dbReference>
<dbReference type="InterPro" id="IPR043128">
    <property type="entry name" value="Rev_trsase/Diguanyl_cyclase"/>
</dbReference>
<feature type="transmembrane region" description="Helical" evidence="1">
    <location>
        <begin position="143"/>
        <end position="166"/>
    </location>
</feature>
<feature type="transmembrane region" description="Helical" evidence="1">
    <location>
        <begin position="12"/>
        <end position="29"/>
    </location>
</feature>
<gene>
    <name evidence="3" type="ORF">KP77_01800</name>
</gene>
<sequence>MKNIKTEQIFSYLRWIFLVGVSITYWIPFLHERIGYTGQSFYLLILLFFMFTVVAQWQLSVNEKKQAYFPLIFRSGVWIDYVAYIWLIAITGGIQSAFLPIMYVILMHAMVHWKEWGAIWMTSALVIGLWSAPFYSTGYTDQAIVTGVVQTFVLIVMSTFSAVLVLRERRYFTQATTLGDELKKDYLTGLYNVRYFREEMKVVHQSGEDYHLLIGDIDFFKVANDQYGHLFGDQVLASLGPVLKKLSYAHNGMAFRYGGEEFVFLFPGKDFYVEDFLYELRNELEQIELAHKDWRLSLSFGHAVSEEAAETERVIELADQRLYQAKKNGRACAVLNNDEILPYLHAL</sequence>
<proteinExistence type="predicted"/>
<dbReference type="GO" id="GO:0005886">
    <property type="term" value="C:plasma membrane"/>
    <property type="evidence" value="ECO:0007669"/>
    <property type="project" value="TreeGrafter"/>
</dbReference>
<accession>A0A0C2RTM6</accession>
<dbReference type="NCBIfam" id="TIGR00254">
    <property type="entry name" value="GGDEF"/>
    <property type="match status" value="1"/>
</dbReference>
<feature type="transmembrane region" description="Helical" evidence="1">
    <location>
        <begin position="41"/>
        <end position="61"/>
    </location>
</feature>
<evidence type="ECO:0000259" key="2">
    <source>
        <dbReference type="PROSITE" id="PS50887"/>
    </source>
</evidence>
<dbReference type="GO" id="GO:0043709">
    <property type="term" value="P:cell adhesion involved in single-species biofilm formation"/>
    <property type="evidence" value="ECO:0007669"/>
    <property type="project" value="TreeGrafter"/>
</dbReference>
<dbReference type="AlphaFoldDB" id="A0A0C2RTM6"/>
<feature type="transmembrane region" description="Helical" evidence="1">
    <location>
        <begin position="81"/>
        <end position="106"/>
    </location>
</feature>
<dbReference type="InterPro" id="IPR050469">
    <property type="entry name" value="Diguanylate_Cyclase"/>
</dbReference>
<dbReference type="PATRIC" id="fig|135826.4.peg.183"/>
<dbReference type="OrthoDB" id="69083at2"/>
<dbReference type="PANTHER" id="PTHR45138:SF9">
    <property type="entry name" value="DIGUANYLATE CYCLASE DGCM-RELATED"/>
    <property type="match status" value="1"/>
</dbReference>
<dbReference type="Gene3D" id="3.30.70.270">
    <property type="match status" value="1"/>
</dbReference>
<evidence type="ECO:0000313" key="4">
    <source>
        <dbReference type="Proteomes" id="UP000031950"/>
    </source>
</evidence>
<feature type="domain" description="GGDEF" evidence="2">
    <location>
        <begin position="208"/>
        <end position="338"/>
    </location>
</feature>
<evidence type="ECO:0000313" key="3">
    <source>
        <dbReference type="EMBL" id="KIL53580.1"/>
    </source>
</evidence>
<dbReference type="GO" id="GO:1902201">
    <property type="term" value="P:negative regulation of bacterial-type flagellum-dependent cell motility"/>
    <property type="evidence" value="ECO:0007669"/>
    <property type="project" value="TreeGrafter"/>
</dbReference>
<comment type="caution">
    <text evidence="3">The sequence shown here is derived from an EMBL/GenBank/DDBJ whole genome shotgun (WGS) entry which is preliminary data.</text>
</comment>
<name>A0A0C2RTM6_9BACL</name>
<dbReference type="Proteomes" id="UP000031950">
    <property type="component" value="Unassembled WGS sequence"/>
</dbReference>
<keyword evidence="1" id="KW-0812">Transmembrane</keyword>
<organism evidence="3 4">
    <name type="scientific">Jeotgalibacillus alimentarius</name>
    <dbReference type="NCBI Taxonomy" id="135826"/>
    <lineage>
        <taxon>Bacteria</taxon>
        <taxon>Bacillati</taxon>
        <taxon>Bacillota</taxon>
        <taxon>Bacilli</taxon>
        <taxon>Bacillales</taxon>
        <taxon>Caryophanaceae</taxon>
        <taxon>Jeotgalibacillus</taxon>
    </lineage>
</organism>
<dbReference type="GO" id="GO:0052621">
    <property type="term" value="F:diguanylate cyclase activity"/>
    <property type="evidence" value="ECO:0007669"/>
    <property type="project" value="TreeGrafter"/>
</dbReference>
<dbReference type="STRING" id="135826.KP77_01800"/>
<keyword evidence="4" id="KW-1185">Reference proteome</keyword>
<reference evidence="3 4" key="1">
    <citation type="submission" date="2015-01" db="EMBL/GenBank/DDBJ databases">
        <title>Genome sequence of Jeotgalibacillus alimentarius.</title>
        <authorList>
            <person name="Goh K.M."/>
            <person name="Chan K.-G."/>
            <person name="Yaakop A.S."/>
            <person name="Ee R."/>
            <person name="Gan H.M."/>
            <person name="Chan C.S."/>
        </authorList>
    </citation>
    <scope>NUCLEOTIDE SEQUENCE [LARGE SCALE GENOMIC DNA]</scope>
    <source>
        <strain evidence="3 4">YKJ-13</strain>
    </source>
</reference>
<dbReference type="SMART" id="SM00267">
    <property type="entry name" value="GGDEF"/>
    <property type="match status" value="1"/>
</dbReference>
<evidence type="ECO:0000256" key="1">
    <source>
        <dbReference type="SAM" id="Phobius"/>
    </source>
</evidence>
<dbReference type="PANTHER" id="PTHR45138">
    <property type="entry name" value="REGULATORY COMPONENTS OF SENSORY TRANSDUCTION SYSTEM"/>
    <property type="match status" value="1"/>
</dbReference>
<feature type="transmembrane region" description="Helical" evidence="1">
    <location>
        <begin position="118"/>
        <end position="137"/>
    </location>
</feature>
<protein>
    <recommendedName>
        <fullName evidence="2">GGDEF domain-containing protein</fullName>
    </recommendedName>
</protein>